<sequence>MLLFKLVILRVYLGRSWGDDVQIYHLAHCLSAKQLKKIKPDDPFAEAKHGCIIRHLTIPEQVLLEAQGVKGTRSSSMFASDFCKIKRKPSRQATIDPDFVLTVAISTSTSAYVWAAPSLTGIYRERLTVVIQRPRPQPPSIPAKRNREDETKSGEDEEEEDARTKIDVDNPPVPPRRSKRKRSRTEGGPIQHYNQEDSNAQLSGTREQ</sequence>
<proteinExistence type="predicted"/>
<gene>
    <name evidence="3" type="ORF">DFH08DRAFT_825012</name>
</gene>
<dbReference type="EMBL" id="JARIHO010000096">
    <property type="protein sequence ID" value="KAJ7305512.1"/>
    <property type="molecule type" value="Genomic_DNA"/>
</dbReference>
<dbReference type="Proteomes" id="UP001218218">
    <property type="component" value="Unassembled WGS sequence"/>
</dbReference>
<keyword evidence="4" id="KW-1185">Reference proteome</keyword>
<feature type="compositionally biased region" description="Polar residues" evidence="1">
    <location>
        <begin position="192"/>
        <end position="208"/>
    </location>
</feature>
<name>A0AAD6Z3F2_9AGAR</name>
<keyword evidence="2" id="KW-0732">Signal</keyword>
<feature type="compositionally biased region" description="Basic and acidic residues" evidence="1">
    <location>
        <begin position="145"/>
        <end position="154"/>
    </location>
</feature>
<evidence type="ECO:0000313" key="3">
    <source>
        <dbReference type="EMBL" id="KAJ7305512.1"/>
    </source>
</evidence>
<reference evidence="3" key="1">
    <citation type="submission" date="2023-03" db="EMBL/GenBank/DDBJ databases">
        <title>Massive genome expansion in bonnet fungi (Mycena s.s.) driven by repeated elements and novel gene families across ecological guilds.</title>
        <authorList>
            <consortium name="Lawrence Berkeley National Laboratory"/>
            <person name="Harder C.B."/>
            <person name="Miyauchi S."/>
            <person name="Viragh M."/>
            <person name="Kuo A."/>
            <person name="Thoen E."/>
            <person name="Andreopoulos B."/>
            <person name="Lu D."/>
            <person name="Skrede I."/>
            <person name="Drula E."/>
            <person name="Henrissat B."/>
            <person name="Morin E."/>
            <person name="Kohler A."/>
            <person name="Barry K."/>
            <person name="LaButti K."/>
            <person name="Morin E."/>
            <person name="Salamov A."/>
            <person name="Lipzen A."/>
            <person name="Mereny Z."/>
            <person name="Hegedus B."/>
            <person name="Baldrian P."/>
            <person name="Stursova M."/>
            <person name="Weitz H."/>
            <person name="Taylor A."/>
            <person name="Grigoriev I.V."/>
            <person name="Nagy L.G."/>
            <person name="Martin F."/>
            <person name="Kauserud H."/>
        </authorList>
    </citation>
    <scope>NUCLEOTIDE SEQUENCE</scope>
    <source>
        <strain evidence="3">CBHHK002</strain>
    </source>
</reference>
<protein>
    <submittedName>
        <fullName evidence="3">Uncharacterized protein</fullName>
    </submittedName>
</protein>
<feature type="region of interest" description="Disordered" evidence="1">
    <location>
        <begin position="133"/>
        <end position="208"/>
    </location>
</feature>
<feature type="chain" id="PRO_5042147827" evidence="2">
    <location>
        <begin position="19"/>
        <end position="208"/>
    </location>
</feature>
<accession>A0AAD6Z3F2</accession>
<evidence type="ECO:0000256" key="1">
    <source>
        <dbReference type="SAM" id="MobiDB-lite"/>
    </source>
</evidence>
<dbReference type="AlphaFoldDB" id="A0AAD6Z3F2"/>
<evidence type="ECO:0000256" key="2">
    <source>
        <dbReference type="SAM" id="SignalP"/>
    </source>
</evidence>
<evidence type="ECO:0000313" key="4">
    <source>
        <dbReference type="Proteomes" id="UP001218218"/>
    </source>
</evidence>
<organism evidence="3 4">
    <name type="scientific">Mycena albidolilacea</name>
    <dbReference type="NCBI Taxonomy" id="1033008"/>
    <lineage>
        <taxon>Eukaryota</taxon>
        <taxon>Fungi</taxon>
        <taxon>Dikarya</taxon>
        <taxon>Basidiomycota</taxon>
        <taxon>Agaricomycotina</taxon>
        <taxon>Agaricomycetes</taxon>
        <taxon>Agaricomycetidae</taxon>
        <taxon>Agaricales</taxon>
        <taxon>Marasmiineae</taxon>
        <taxon>Mycenaceae</taxon>
        <taxon>Mycena</taxon>
    </lineage>
</organism>
<feature type="signal peptide" evidence="2">
    <location>
        <begin position="1"/>
        <end position="18"/>
    </location>
</feature>
<comment type="caution">
    <text evidence="3">The sequence shown here is derived from an EMBL/GenBank/DDBJ whole genome shotgun (WGS) entry which is preliminary data.</text>
</comment>